<comment type="caution">
    <text evidence="9">The sequence shown here is derived from an EMBL/GenBank/DDBJ whole genome shotgun (WGS) entry which is preliminary data.</text>
</comment>
<accession>A0A9D2GS19</accession>
<comment type="cofactor">
    <cofactor evidence="1">
        <name>Zn(2+)</name>
        <dbReference type="ChEBI" id="CHEBI:29105"/>
    </cofactor>
</comment>
<keyword evidence="6" id="KW-0482">Metalloprotease</keyword>
<evidence type="ECO:0000256" key="2">
    <source>
        <dbReference type="ARBA" id="ARBA00022670"/>
    </source>
</evidence>
<evidence type="ECO:0000259" key="8">
    <source>
        <dbReference type="Pfam" id="PF05649"/>
    </source>
</evidence>
<dbReference type="Gene3D" id="1.10.1380.10">
    <property type="entry name" value="Neutral endopeptidase , domain2"/>
    <property type="match status" value="1"/>
</dbReference>
<dbReference type="PROSITE" id="PS51885">
    <property type="entry name" value="NEPRILYSIN"/>
    <property type="match status" value="1"/>
</dbReference>
<dbReference type="AlphaFoldDB" id="A0A9D2GS19"/>
<evidence type="ECO:0000313" key="10">
    <source>
        <dbReference type="Proteomes" id="UP000824176"/>
    </source>
</evidence>
<name>A0A9D2GS19_9BACT</name>
<dbReference type="InterPro" id="IPR024079">
    <property type="entry name" value="MetalloPept_cat_dom_sf"/>
</dbReference>
<dbReference type="GO" id="GO:0046872">
    <property type="term" value="F:metal ion binding"/>
    <property type="evidence" value="ECO:0007669"/>
    <property type="project" value="UniProtKB-KW"/>
</dbReference>
<dbReference type="GO" id="GO:0004222">
    <property type="term" value="F:metalloendopeptidase activity"/>
    <property type="evidence" value="ECO:0007669"/>
    <property type="project" value="InterPro"/>
</dbReference>
<sequence>MESLLAYNEYNNKINGVLESKSIDEINNKIINDTMNYELGRIYINQYFSDEIKNNIELMINNIKNIYKERINKLSWMSNDTKIKAVEKLDKMKYIVGVGENSVWPQDIFKYQLDKKSEGGLAINNFLKIKEAAHAYYLKEYENGSTVDKNILLDAPQVVNAYYDPVSNSINILPGIVQFPVYSKDMPLESNLGGIGSIIAHEITHAFDNQGALFDADGNYGTSWWQPEDEQEFEKLTKKVISYYDNYT</sequence>
<feature type="domain" description="Peptidase M13 C-terminal" evidence="7">
    <location>
        <begin position="160"/>
        <end position="248"/>
    </location>
</feature>
<dbReference type="Pfam" id="PF05649">
    <property type="entry name" value="Peptidase_M13_N"/>
    <property type="match status" value="1"/>
</dbReference>
<evidence type="ECO:0000256" key="4">
    <source>
        <dbReference type="ARBA" id="ARBA00022801"/>
    </source>
</evidence>
<keyword evidence="2" id="KW-0645">Protease</keyword>
<dbReference type="Gene3D" id="3.40.390.10">
    <property type="entry name" value="Collagenase (Catalytic Domain)"/>
    <property type="match status" value="1"/>
</dbReference>
<dbReference type="InterPro" id="IPR000718">
    <property type="entry name" value="Peptidase_M13"/>
</dbReference>
<dbReference type="GO" id="GO:0016485">
    <property type="term" value="P:protein processing"/>
    <property type="evidence" value="ECO:0007669"/>
    <property type="project" value="TreeGrafter"/>
</dbReference>
<dbReference type="SUPFAM" id="SSF55486">
    <property type="entry name" value="Metalloproteases ('zincins'), catalytic domain"/>
    <property type="match status" value="1"/>
</dbReference>
<proteinExistence type="predicted"/>
<dbReference type="GO" id="GO:0005886">
    <property type="term" value="C:plasma membrane"/>
    <property type="evidence" value="ECO:0007669"/>
    <property type="project" value="TreeGrafter"/>
</dbReference>
<evidence type="ECO:0000259" key="7">
    <source>
        <dbReference type="Pfam" id="PF01431"/>
    </source>
</evidence>
<keyword evidence="5" id="KW-0862">Zinc</keyword>
<evidence type="ECO:0000256" key="1">
    <source>
        <dbReference type="ARBA" id="ARBA00001947"/>
    </source>
</evidence>
<keyword evidence="4" id="KW-0378">Hydrolase</keyword>
<feature type="domain" description="Peptidase M13 N-terminal" evidence="8">
    <location>
        <begin position="7"/>
        <end position="97"/>
    </location>
</feature>
<dbReference type="Pfam" id="PF01431">
    <property type="entry name" value="Peptidase_M13"/>
    <property type="match status" value="1"/>
</dbReference>
<evidence type="ECO:0008006" key="11">
    <source>
        <dbReference type="Google" id="ProtNLM"/>
    </source>
</evidence>
<protein>
    <recommendedName>
        <fullName evidence="11">Neutral endopeptidase</fullName>
    </recommendedName>
</protein>
<dbReference type="InterPro" id="IPR008753">
    <property type="entry name" value="Peptidase_M13_N"/>
</dbReference>
<dbReference type="PRINTS" id="PR00786">
    <property type="entry name" value="NEPRILYSIN"/>
</dbReference>
<reference evidence="9" key="2">
    <citation type="submission" date="2021-04" db="EMBL/GenBank/DDBJ databases">
        <authorList>
            <person name="Gilroy R."/>
        </authorList>
    </citation>
    <scope>NUCLEOTIDE SEQUENCE</scope>
    <source>
        <strain evidence="9">ChiW4-1371</strain>
    </source>
</reference>
<dbReference type="Proteomes" id="UP000824176">
    <property type="component" value="Unassembled WGS sequence"/>
</dbReference>
<evidence type="ECO:0000256" key="6">
    <source>
        <dbReference type="ARBA" id="ARBA00023049"/>
    </source>
</evidence>
<organism evidence="9 10">
    <name type="scientific">Candidatus Mucispirillum faecigallinarum</name>
    <dbReference type="NCBI Taxonomy" id="2838699"/>
    <lineage>
        <taxon>Bacteria</taxon>
        <taxon>Pseudomonadati</taxon>
        <taxon>Deferribacterota</taxon>
        <taxon>Deferribacteres</taxon>
        <taxon>Deferribacterales</taxon>
        <taxon>Mucispirillaceae</taxon>
        <taxon>Mucispirillum</taxon>
    </lineage>
</organism>
<feature type="non-terminal residue" evidence="9">
    <location>
        <position position="248"/>
    </location>
</feature>
<gene>
    <name evidence="9" type="ORF">H9804_03220</name>
</gene>
<keyword evidence="3" id="KW-0479">Metal-binding</keyword>
<dbReference type="InterPro" id="IPR018497">
    <property type="entry name" value="Peptidase_M13_C"/>
</dbReference>
<evidence type="ECO:0000256" key="5">
    <source>
        <dbReference type="ARBA" id="ARBA00022833"/>
    </source>
</evidence>
<evidence type="ECO:0000313" key="9">
    <source>
        <dbReference type="EMBL" id="HIZ88932.1"/>
    </source>
</evidence>
<dbReference type="PANTHER" id="PTHR11733:SF241">
    <property type="entry name" value="GH26575P-RELATED"/>
    <property type="match status" value="1"/>
</dbReference>
<dbReference type="InterPro" id="IPR042089">
    <property type="entry name" value="Peptidase_M13_dom_2"/>
</dbReference>
<dbReference type="EMBL" id="DXAQ01000047">
    <property type="protein sequence ID" value="HIZ88932.1"/>
    <property type="molecule type" value="Genomic_DNA"/>
</dbReference>
<reference evidence="9" key="1">
    <citation type="journal article" date="2021" name="PeerJ">
        <title>Extensive microbial diversity within the chicken gut microbiome revealed by metagenomics and culture.</title>
        <authorList>
            <person name="Gilroy R."/>
            <person name="Ravi A."/>
            <person name="Getino M."/>
            <person name="Pursley I."/>
            <person name="Horton D.L."/>
            <person name="Alikhan N.F."/>
            <person name="Baker D."/>
            <person name="Gharbi K."/>
            <person name="Hall N."/>
            <person name="Watson M."/>
            <person name="Adriaenssens E.M."/>
            <person name="Foster-Nyarko E."/>
            <person name="Jarju S."/>
            <person name="Secka A."/>
            <person name="Antonio M."/>
            <person name="Oren A."/>
            <person name="Chaudhuri R.R."/>
            <person name="La Ragione R."/>
            <person name="Hildebrand F."/>
            <person name="Pallen M.J."/>
        </authorList>
    </citation>
    <scope>NUCLEOTIDE SEQUENCE</scope>
    <source>
        <strain evidence="9">ChiW4-1371</strain>
    </source>
</reference>
<evidence type="ECO:0000256" key="3">
    <source>
        <dbReference type="ARBA" id="ARBA00022723"/>
    </source>
</evidence>
<dbReference type="PANTHER" id="PTHR11733">
    <property type="entry name" value="ZINC METALLOPROTEASE FAMILY M13 NEPRILYSIN-RELATED"/>
    <property type="match status" value="1"/>
</dbReference>